<proteinExistence type="predicted"/>
<protein>
    <submittedName>
        <fullName evidence="1">Uncharacterized protein</fullName>
    </submittedName>
</protein>
<name>A0A6C0C7K3_9ZZZZ</name>
<dbReference type="EMBL" id="MN739344">
    <property type="protein sequence ID" value="QHS99503.1"/>
    <property type="molecule type" value="Genomic_DNA"/>
</dbReference>
<organism evidence="1">
    <name type="scientific">viral metagenome</name>
    <dbReference type="NCBI Taxonomy" id="1070528"/>
    <lineage>
        <taxon>unclassified sequences</taxon>
        <taxon>metagenomes</taxon>
        <taxon>organismal metagenomes</taxon>
    </lineage>
</organism>
<dbReference type="AlphaFoldDB" id="A0A6C0C7K3"/>
<reference evidence="1" key="1">
    <citation type="journal article" date="2020" name="Nature">
        <title>Giant virus diversity and host interactions through global metagenomics.</title>
        <authorList>
            <person name="Schulz F."/>
            <person name="Roux S."/>
            <person name="Paez-Espino D."/>
            <person name="Jungbluth S."/>
            <person name="Walsh D.A."/>
            <person name="Denef V.J."/>
            <person name="McMahon K.D."/>
            <person name="Konstantinidis K.T."/>
            <person name="Eloe-Fadrosh E.A."/>
            <person name="Kyrpides N.C."/>
            <person name="Woyke T."/>
        </authorList>
    </citation>
    <scope>NUCLEOTIDE SEQUENCE</scope>
    <source>
        <strain evidence="1">GVMAG-M-3300020187-37</strain>
    </source>
</reference>
<sequence length="68" mass="8009">MDLEPIQKCINLYNIKIPDYVKYSDNISKALENNDTNLVKSIIAYKSHLKKIEKDLDDIINHLKYKDN</sequence>
<evidence type="ECO:0000313" key="1">
    <source>
        <dbReference type="EMBL" id="QHS99503.1"/>
    </source>
</evidence>
<accession>A0A6C0C7K3</accession>